<keyword evidence="6" id="KW-1185">Reference proteome</keyword>
<dbReference type="OrthoDB" id="15077at2"/>
<sequence>MTELLTDAQISEALEHLPEWHRDGDKIVREVEFPGFPQAIQAVTRIAEIAENENHHPDIDIRYKTVTFMLSTHYKGGITGNDTSLAQEIDAVVEQFA</sequence>
<keyword evidence="3 4" id="KW-0456">Lyase</keyword>
<reference evidence="6" key="1">
    <citation type="submission" date="2016-10" db="EMBL/GenBank/DDBJ databases">
        <authorList>
            <person name="Varghese N."/>
            <person name="Submissions S."/>
        </authorList>
    </citation>
    <scope>NUCLEOTIDE SEQUENCE [LARGE SCALE GENOMIC DNA]</scope>
    <source>
        <strain evidence="6">DSM 44771</strain>
    </source>
</reference>
<dbReference type="STRING" id="95161.SAMN05660874_01662"/>
<dbReference type="Pfam" id="PF01329">
    <property type="entry name" value="Pterin_4a"/>
    <property type="match status" value="1"/>
</dbReference>
<evidence type="ECO:0000256" key="2">
    <source>
        <dbReference type="ARBA" id="ARBA00006472"/>
    </source>
</evidence>
<evidence type="ECO:0000313" key="6">
    <source>
        <dbReference type="Proteomes" id="UP000198852"/>
    </source>
</evidence>
<name>A0A1I6QP40_9PSEU</name>
<dbReference type="PANTHER" id="PTHR12599">
    <property type="entry name" value="PTERIN-4-ALPHA-CARBINOLAMINE DEHYDRATASE"/>
    <property type="match status" value="1"/>
</dbReference>
<evidence type="ECO:0000313" key="5">
    <source>
        <dbReference type="EMBL" id="SFS54223.1"/>
    </source>
</evidence>
<protein>
    <recommendedName>
        <fullName evidence="4">Putative pterin-4-alpha-carbinolamine dehydratase</fullName>
        <shortName evidence="4">PHS</shortName>
        <ecNumber evidence="4">4.2.1.96</ecNumber>
    </recommendedName>
    <alternativeName>
        <fullName evidence="4">4-alpha-hydroxy-tetrahydropterin dehydratase</fullName>
    </alternativeName>
    <alternativeName>
        <fullName evidence="4">Pterin carbinolamine dehydratase</fullName>
        <shortName evidence="4">PCD</shortName>
    </alternativeName>
</protein>
<dbReference type="GO" id="GO:0006729">
    <property type="term" value="P:tetrahydrobiopterin biosynthetic process"/>
    <property type="evidence" value="ECO:0007669"/>
    <property type="project" value="InterPro"/>
</dbReference>
<dbReference type="Proteomes" id="UP000198852">
    <property type="component" value="Unassembled WGS sequence"/>
</dbReference>
<comment type="similarity">
    <text evidence="2 4">Belongs to the pterin-4-alpha-carbinolamine dehydratase family.</text>
</comment>
<dbReference type="CDD" id="cd00488">
    <property type="entry name" value="PCD_DCoH"/>
    <property type="match status" value="1"/>
</dbReference>
<dbReference type="PANTHER" id="PTHR12599:SF0">
    <property type="entry name" value="PTERIN-4-ALPHA-CARBINOLAMINE DEHYDRATASE"/>
    <property type="match status" value="1"/>
</dbReference>
<evidence type="ECO:0000256" key="1">
    <source>
        <dbReference type="ARBA" id="ARBA00001554"/>
    </source>
</evidence>
<dbReference type="RefSeq" id="WP_093415707.1">
    <property type="nucleotide sequence ID" value="NZ_FOZX01000002.1"/>
</dbReference>
<proteinExistence type="inferred from homology"/>
<dbReference type="HAMAP" id="MF_00434">
    <property type="entry name" value="Pterin_4_alpha"/>
    <property type="match status" value="1"/>
</dbReference>
<organism evidence="5 6">
    <name type="scientific">Saccharopolyspora flava</name>
    <dbReference type="NCBI Taxonomy" id="95161"/>
    <lineage>
        <taxon>Bacteria</taxon>
        <taxon>Bacillati</taxon>
        <taxon>Actinomycetota</taxon>
        <taxon>Actinomycetes</taxon>
        <taxon>Pseudonocardiales</taxon>
        <taxon>Pseudonocardiaceae</taxon>
        <taxon>Saccharopolyspora</taxon>
    </lineage>
</organism>
<dbReference type="AlphaFoldDB" id="A0A1I6QP40"/>
<dbReference type="Gene3D" id="3.30.1360.20">
    <property type="entry name" value="Transcriptional coactivator/pterin dehydratase"/>
    <property type="match status" value="1"/>
</dbReference>
<accession>A0A1I6QP40</accession>
<dbReference type="InterPro" id="IPR036428">
    <property type="entry name" value="PCD_sf"/>
</dbReference>
<dbReference type="EMBL" id="FOZX01000002">
    <property type="protein sequence ID" value="SFS54223.1"/>
    <property type="molecule type" value="Genomic_DNA"/>
</dbReference>
<dbReference type="GO" id="GO:0008124">
    <property type="term" value="F:4-alpha-hydroxytetrahydrobiopterin dehydratase activity"/>
    <property type="evidence" value="ECO:0007669"/>
    <property type="project" value="UniProtKB-UniRule"/>
</dbReference>
<dbReference type="EC" id="4.2.1.96" evidence="4"/>
<evidence type="ECO:0000256" key="3">
    <source>
        <dbReference type="ARBA" id="ARBA00023239"/>
    </source>
</evidence>
<evidence type="ECO:0000256" key="4">
    <source>
        <dbReference type="HAMAP-Rule" id="MF_00434"/>
    </source>
</evidence>
<dbReference type="InterPro" id="IPR001533">
    <property type="entry name" value="Pterin_deHydtase"/>
</dbReference>
<dbReference type="NCBIfam" id="NF002017">
    <property type="entry name" value="PRK00823.1-2"/>
    <property type="match status" value="1"/>
</dbReference>
<comment type="catalytic activity">
    <reaction evidence="1 4">
        <text>(4aS,6R)-4a-hydroxy-L-erythro-5,6,7,8-tetrahydrobiopterin = (6R)-L-erythro-6,7-dihydrobiopterin + H2O</text>
        <dbReference type="Rhea" id="RHEA:11920"/>
        <dbReference type="ChEBI" id="CHEBI:15377"/>
        <dbReference type="ChEBI" id="CHEBI:15642"/>
        <dbReference type="ChEBI" id="CHEBI:43120"/>
        <dbReference type="EC" id="4.2.1.96"/>
    </reaction>
</comment>
<gene>
    <name evidence="5" type="ORF">SAMN05660874_01662</name>
</gene>
<dbReference type="SUPFAM" id="SSF55248">
    <property type="entry name" value="PCD-like"/>
    <property type="match status" value="1"/>
</dbReference>